<dbReference type="Pfam" id="PF03372">
    <property type="entry name" value="Exo_endo_phos"/>
    <property type="match status" value="1"/>
</dbReference>
<dbReference type="InterPro" id="IPR005135">
    <property type="entry name" value="Endo/exonuclease/phosphatase"/>
</dbReference>
<dbReference type="RefSeq" id="WP_343749799.1">
    <property type="nucleotide sequence ID" value="NZ_BAAADG010000018.1"/>
</dbReference>
<dbReference type="GO" id="GO:0004519">
    <property type="term" value="F:endonuclease activity"/>
    <property type="evidence" value="ECO:0007669"/>
    <property type="project" value="UniProtKB-KW"/>
</dbReference>
<evidence type="ECO:0000313" key="3">
    <source>
        <dbReference type="Proteomes" id="UP001501476"/>
    </source>
</evidence>
<sequence length="228" mass="26287">MEISLATYNIHACIGTDGHFDPFRIVDVIREMDADIIALQEVEHHMVNDIDLLDFLAQQTGMIGIAGPTMFRESRHYGNAVLSKFPLTSHELIDLSLEPHEPRGAIQLRLEIEQHQLVIMTTHFGLKPKERQFQVEKLMSRLAEHEVDTAVLMGDLNEWFLWGRTLRRLKAYFDTTPSKKSFPSFFPVFALDRIWVHPRKHLLSLSVHRTMLAKKASDHLPVVAKILF</sequence>
<organism evidence="2 3">
    <name type="scientific">Methylophaga marina</name>
    <dbReference type="NCBI Taxonomy" id="45495"/>
    <lineage>
        <taxon>Bacteria</taxon>
        <taxon>Pseudomonadati</taxon>
        <taxon>Pseudomonadota</taxon>
        <taxon>Gammaproteobacteria</taxon>
        <taxon>Thiotrichales</taxon>
        <taxon>Piscirickettsiaceae</taxon>
        <taxon>Methylophaga</taxon>
    </lineage>
</organism>
<keyword evidence="3" id="KW-1185">Reference proteome</keyword>
<keyword evidence="2" id="KW-0255">Endonuclease</keyword>
<feature type="domain" description="Endonuclease/exonuclease/phosphatase" evidence="1">
    <location>
        <begin position="6"/>
        <end position="219"/>
    </location>
</feature>
<accession>A0ABN0U0P1</accession>
<name>A0ABN0U0P1_9GAMM</name>
<protein>
    <submittedName>
        <fullName evidence="2">Endonuclease/exonuclease/phosphatase family protein</fullName>
    </submittedName>
</protein>
<dbReference type="PANTHER" id="PTHR14859:SF15">
    <property type="entry name" value="ENDONUCLEASE_EXONUCLEASE_PHOSPHATASE DOMAIN-CONTAINING PROTEIN"/>
    <property type="match status" value="1"/>
</dbReference>
<reference evidence="2 3" key="1">
    <citation type="journal article" date="2019" name="Int. J. Syst. Evol. Microbiol.">
        <title>The Global Catalogue of Microorganisms (GCM) 10K type strain sequencing project: providing services to taxonomists for standard genome sequencing and annotation.</title>
        <authorList>
            <consortium name="The Broad Institute Genomics Platform"/>
            <consortium name="The Broad Institute Genome Sequencing Center for Infectious Disease"/>
            <person name="Wu L."/>
            <person name="Ma J."/>
        </authorList>
    </citation>
    <scope>NUCLEOTIDE SEQUENCE [LARGE SCALE GENOMIC DNA]</scope>
    <source>
        <strain evidence="2 3">JCM 6886</strain>
    </source>
</reference>
<keyword evidence="2" id="KW-0540">Nuclease</keyword>
<dbReference type="EMBL" id="BAAADG010000018">
    <property type="protein sequence ID" value="GAA0234835.1"/>
    <property type="molecule type" value="Genomic_DNA"/>
</dbReference>
<evidence type="ECO:0000259" key="1">
    <source>
        <dbReference type="Pfam" id="PF03372"/>
    </source>
</evidence>
<dbReference type="Proteomes" id="UP001501476">
    <property type="component" value="Unassembled WGS sequence"/>
</dbReference>
<comment type="caution">
    <text evidence="2">The sequence shown here is derived from an EMBL/GenBank/DDBJ whole genome shotgun (WGS) entry which is preliminary data.</text>
</comment>
<gene>
    <name evidence="2" type="ORF">GCM10008964_27750</name>
</gene>
<dbReference type="SUPFAM" id="SSF56219">
    <property type="entry name" value="DNase I-like"/>
    <property type="match status" value="1"/>
</dbReference>
<keyword evidence="2" id="KW-0378">Hydrolase</keyword>
<dbReference type="Gene3D" id="3.60.10.10">
    <property type="entry name" value="Endonuclease/exonuclease/phosphatase"/>
    <property type="match status" value="1"/>
</dbReference>
<dbReference type="PANTHER" id="PTHR14859">
    <property type="entry name" value="CALCOFLUOR WHITE HYPERSENSITIVE PROTEIN PRECURSOR"/>
    <property type="match status" value="1"/>
</dbReference>
<proteinExistence type="predicted"/>
<evidence type="ECO:0000313" key="2">
    <source>
        <dbReference type="EMBL" id="GAA0234835.1"/>
    </source>
</evidence>
<dbReference type="InterPro" id="IPR051916">
    <property type="entry name" value="GPI-anchor_lipid_remodeler"/>
</dbReference>
<dbReference type="InterPro" id="IPR036691">
    <property type="entry name" value="Endo/exonu/phosph_ase_sf"/>
</dbReference>